<organism evidence="3 4">
    <name type="scientific">Cytobacillus kochii</name>
    <dbReference type="NCBI Taxonomy" id="859143"/>
    <lineage>
        <taxon>Bacteria</taxon>
        <taxon>Bacillati</taxon>
        <taxon>Bacillota</taxon>
        <taxon>Bacilli</taxon>
        <taxon>Bacillales</taxon>
        <taxon>Bacillaceae</taxon>
        <taxon>Cytobacillus</taxon>
    </lineage>
</organism>
<keyword evidence="1" id="KW-0472">Membrane</keyword>
<dbReference type="Proteomes" id="UP000215137">
    <property type="component" value="Chromosome"/>
</dbReference>
<dbReference type="EMBL" id="CP022983">
    <property type="protein sequence ID" value="ASV67391.1"/>
    <property type="molecule type" value="Genomic_DNA"/>
</dbReference>
<dbReference type="AlphaFoldDB" id="A0A248TGS8"/>
<proteinExistence type="predicted"/>
<evidence type="ECO:0000313" key="3">
    <source>
        <dbReference type="EMBL" id="ASV67391.1"/>
    </source>
</evidence>
<keyword evidence="1" id="KW-0812">Transmembrane</keyword>
<feature type="transmembrane region" description="Helical" evidence="1">
    <location>
        <begin position="6"/>
        <end position="26"/>
    </location>
</feature>
<evidence type="ECO:0000259" key="2">
    <source>
        <dbReference type="Pfam" id="PF03413"/>
    </source>
</evidence>
<dbReference type="Pfam" id="PF03413">
    <property type="entry name" value="PepSY"/>
    <property type="match status" value="1"/>
</dbReference>
<dbReference type="OrthoDB" id="2476750at2"/>
<keyword evidence="1" id="KW-1133">Transmembrane helix</keyword>
<accession>A0A248TGS8</accession>
<reference evidence="3 4" key="1">
    <citation type="submission" date="2017-08" db="EMBL/GenBank/DDBJ databases">
        <title>Complete Genome Sequence of Bacillus kochii Oregon-R-modENCODE STRAIN BDGP4, isolated from Drosophila melanogaster gut.</title>
        <authorList>
            <person name="Wan K.H."/>
            <person name="Yu C."/>
            <person name="Park S."/>
            <person name="Hammonds A.S."/>
            <person name="Booth B.W."/>
            <person name="Celniker S.E."/>
        </authorList>
    </citation>
    <scope>NUCLEOTIDE SEQUENCE [LARGE SCALE GENOMIC DNA]</scope>
    <source>
        <strain evidence="3 4">BDGP4</strain>
    </source>
</reference>
<dbReference type="Gene3D" id="3.10.450.40">
    <property type="match status" value="2"/>
</dbReference>
<name>A0A248TGS8_9BACI</name>
<dbReference type="RefSeq" id="WP_095370965.1">
    <property type="nucleotide sequence ID" value="NZ_CP022983.1"/>
</dbReference>
<gene>
    <name evidence="3" type="ORF">CKF48_08660</name>
</gene>
<sequence length="226" mass="25486">MKKKVISSLGFILFFFIMIIIVWLLLKQFVLPSDELAESEVKQIVEERYGGVIQETENKGKEFIVSFDRAGQMYQLHINRASGEIEEMSRIGEEKQRLTEQEVKELVQTASLGEIDSVNLKEKSGEEVFVAQVVKDGEAREITLHAVTGKVLSNELANEQPPKNTILTEEEAIEIALQAVQGEVDDVDLENEEDHVFYLIEIETGDEKEAIVEVNAITGESTVTWD</sequence>
<dbReference type="KEGG" id="bko:CKF48_08660"/>
<protein>
    <recommendedName>
        <fullName evidence="2">PepSY domain-containing protein</fullName>
    </recommendedName>
</protein>
<feature type="domain" description="PepSY" evidence="2">
    <location>
        <begin position="167"/>
        <end position="220"/>
    </location>
</feature>
<dbReference type="InterPro" id="IPR025711">
    <property type="entry name" value="PepSY"/>
</dbReference>
<evidence type="ECO:0000256" key="1">
    <source>
        <dbReference type="SAM" id="Phobius"/>
    </source>
</evidence>
<evidence type="ECO:0000313" key="4">
    <source>
        <dbReference type="Proteomes" id="UP000215137"/>
    </source>
</evidence>
<keyword evidence="4" id="KW-1185">Reference proteome</keyword>